<dbReference type="InterPro" id="IPR005545">
    <property type="entry name" value="YCII"/>
</dbReference>
<proteinExistence type="inferred from homology"/>
<dbReference type="PANTHER" id="PTHR35174">
    <property type="entry name" value="BLL7171 PROTEIN-RELATED"/>
    <property type="match status" value="1"/>
</dbReference>
<comment type="similarity">
    <text evidence="1">Belongs to the YciI family.</text>
</comment>
<dbReference type="InterPro" id="IPR011008">
    <property type="entry name" value="Dimeric_a/b-barrel"/>
</dbReference>
<dbReference type="PANTHER" id="PTHR35174:SF3">
    <property type="entry name" value="BLL7171 PROTEIN"/>
    <property type="match status" value="1"/>
</dbReference>
<dbReference type="SUPFAM" id="SSF54909">
    <property type="entry name" value="Dimeric alpha+beta barrel"/>
    <property type="match status" value="1"/>
</dbReference>
<accession>A0ABW2TKW2</accession>
<evidence type="ECO:0000313" key="3">
    <source>
        <dbReference type="EMBL" id="MFC7613483.1"/>
    </source>
</evidence>
<protein>
    <submittedName>
        <fullName evidence="3">YciI family protein</fullName>
    </submittedName>
</protein>
<dbReference type="Proteomes" id="UP001596512">
    <property type="component" value="Unassembled WGS sequence"/>
</dbReference>
<dbReference type="Pfam" id="PF03795">
    <property type="entry name" value="YCII"/>
    <property type="match status" value="1"/>
</dbReference>
<feature type="domain" description="YCII-related" evidence="2">
    <location>
        <begin position="1"/>
        <end position="114"/>
    </location>
</feature>
<reference evidence="4" key="1">
    <citation type="journal article" date="2019" name="Int. J. Syst. Evol. Microbiol.">
        <title>The Global Catalogue of Microorganisms (GCM) 10K type strain sequencing project: providing services to taxonomists for standard genome sequencing and annotation.</title>
        <authorList>
            <consortium name="The Broad Institute Genomics Platform"/>
            <consortium name="The Broad Institute Genome Sequencing Center for Infectious Disease"/>
            <person name="Wu L."/>
            <person name="Ma J."/>
        </authorList>
    </citation>
    <scope>NUCLEOTIDE SEQUENCE [LARGE SCALE GENOMIC DNA]</scope>
    <source>
        <strain evidence="4">JCM 17695</strain>
    </source>
</reference>
<comment type="caution">
    <text evidence="3">The sequence shown here is derived from an EMBL/GenBank/DDBJ whole genome shotgun (WGS) entry which is preliminary data.</text>
</comment>
<gene>
    <name evidence="3" type="ORF">ACFQV2_07570</name>
</gene>
<evidence type="ECO:0000259" key="2">
    <source>
        <dbReference type="Pfam" id="PF03795"/>
    </source>
</evidence>
<dbReference type="EMBL" id="JBHTEY010000004">
    <property type="protein sequence ID" value="MFC7613483.1"/>
    <property type="molecule type" value="Genomic_DNA"/>
</dbReference>
<keyword evidence="4" id="KW-1185">Reference proteome</keyword>
<sequence>MKFLLMLNINNAVLDALTDEERQAIMDGHGAFMDAIKASGEFIGTQALADPSTTRTVRVRDGVPAVSDGPFIEAKEFLAGYYLVDCESQARAEELAAMIPDAAVPGLGVEVRQVMFSAGVEM</sequence>
<dbReference type="Gene3D" id="3.30.70.1060">
    <property type="entry name" value="Dimeric alpha+beta barrel"/>
    <property type="match status" value="1"/>
</dbReference>
<organism evidence="3 4">
    <name type="scientific">Actinokineospora soli</name>
    <dbReference type="NCBI Taxonomy" id="1048753"/>
    <lineage>
        <taxon>Bacteria</taxon>
        <taxon>Bacillati</taxon>
        <taxon>Actinomycetota</taxon>
        <taxon>Actinomycetes</taxon>
        <taxon>Pseudonocardiales</taxon>
        <taxon>Pseudonocardiaceae</taxon>
        <taxon>Actinokineospora</taxon>
    </lineage>
</organism>
<evidence type="ECO:0000313" key="4">
    <source>
        <dbReference type="Proteomes" id="UP001596512"/>
    </source>
</evidence>
<evidence type="ECO:0000256" key="1">
    <source>
        <dbReference type="ARBA" id="ARBA00007689"/>
    </source>
</evidence>
<name>A0ABW2TKW2_9PSEU</name>